<evidence type="ECO:0000259" key="6">
    <source>
        <dbReference type="Pfam" id="PF25954"/>
    </source>
</evidence>
<dbReference type="SUPFAM" id="SSF111369">
    <property type="entry name" value="HlyD-like secretion proteins"/>
    <property type="match status" value="1"/>
</dbReference>
<dbReference type="PANTHER" id="PTHR30097:SF15">
    <property type="entry name" value="CATION EFFLUX SYSTEM PROTEIN CUSB"/>
    <property type="match status" value="1"/>
</dbReference>
<dbReference type="NCBIfam" id="TIGR01730">
    <property type="entry name" value="RND_mfp"/>
    <property type="match status" value="1"/>
</dbReference>
<dbReference type="Pfam" id="PF19335">
    <property type="entry name" value="HMBD"/>
    <property type="match status" value="1"/>
</dbReference>
<dbReference type="InterPro" id="IPR006143">
    <property type="entry name" value="RND_pump_MFP"/>
</dbReference>
<keyword evidence="9" id="KW-1185">Reference proteome</keyword>
<organism evidence="8 9">
    <name type="scientific">Novosphingobium beihaiensis</name>
    <dbReference type="NCBI Taxonomy" id="2930389"/>
    <lineage>
        <taxon>Bacteria</taxon>
        <taxon>Pseudomonadati</taxon>
        <taxon>Pseudomonadota</taxon>
        <taxon>Alphaproteobacteria</taxon>
        <taxon>Sphingomonadales</taxon>
        <taxon>Sphingomonadaceae</taxon>
        <taxon>Novosphingobium</taxon>
    </lineage>
</organism>
<dbReference type="InterPro" id="IPR058791">
    <property type="entry name" value="3HB_CusB"/>
</dbReference>
<dbReference type="PANTHER" id="PTHR30097">
    <property type="entry name" value="CATION EFFLUX SYSTEM PROTEIN CUSB"/>
    <property type="match status" value="1"/>
</dbReference>
<dbReference type="Pfam" id="PF25869">
    <property type="entry name" value="3HB_CusB"/>
    <property type="match status" value="1"/>
</dbReference>
<evidence type="ECO:0000313" key="8">
    <source>
        <dbReference type="EMBL" id="MCJ2187660.1"/>
    </source>
</evidence>
<dbReference type="Pfam" id="PF11604">
    <property type="entry name" value="CusF_Ec"/>
    <property type="match status" value="1"/>
</dbReference>
<sequence>MNPVSFLSVPRARLWAGGAAIALLAGAAGFGLAALTRAPSEQAAPENAGGKVLYWYDPMVPNQHFDKPGKSPFMDMQLVPKYAGDAGSEAGVRIDPALTQSLGMRTAAAHRGTLGGAISATGVIAFNERDVAIVQPRAGGFVQRTYNRAPDDLIRAGAPIADLLIPDWGGAQQEYLAALGTGDAGLASAARQRLLLLGMPASTVADVKKHRRTRTVYTVTAPIGGTISTLDVRPGMTVAPGQTLAQINGLSSVWLDAAVPEAVAGSVSPGQRVTVSLSAFPGETRQGRVKNILPQAADKSRTLTVRIELPNPGLKLRPGMFAQVNFAGKERQALLVPSEAVIQTGKRSIVMLASGKGRYRPAEVRTGQTAGGQTEILAGLSEGEKVVTSGQFLIDSEASLAGMEVRPVSGEAGSGQTAKASSYEARGVIKKIGPAGVTLKHEPVPALGWPGMTMMFHLAKPMLAHGFKAGDQVRFTFTQKEAGPEIQSMSKEPGT</sequence>
<dbReference type="InterPro" id="IPR045800">
    <property type="entry name" value="HMBD"/>
</dbReference>
<dbReference type="Gene3D" id="2.40.50.100">
    <property type="match status" value="1"/>
</dbReference>
<dbReference type="Pfam" id="PF25919">
    <property type="entry name" value="BSH_CusB"/>
    <property type="match status" value="1"/>
</dbReference>
<evidence type="ECO:0000259" key="7">
    <source>
        <dbReference type="Pfam" id="PF25975"/>
    </source>
</evidence>
<protein>
    <submittedName>
        <fullName evidence="8">Efflux RND transporter periplasmic adaptor subunit</fullName>
    </submittedName>
</protein>
<feature type="domain" description="Heavy metal binding" evidence="3">
    <location>
        <begin position="54"/>
        <end position="81"/>
    </location>
</feature>
<proteinExistence type="inferred from homology"/>
<dbReference type="InterPro" id="IPR058792">
    <property type="entry name" value="Beta-barrel_RND_2"/>
</dbReference>
<dbReference type="InterPro" id="IPR042230">
    <property type="entry name" value="CusF_sf"/>
</dbReference>
<evidence type="ECO:0000259" key="4">
    <source>
        <dbReference type="Pfam" id="PF25869"/>
    </source>
</evidence>
<evidence type="ECO:0000256" key="1">
    <source>
        <dbReference type="ARBA" id="ARBA00009477"/>
    </source>
</evidence>
<comment type="similarity">
    <text evidence="1">Belongs to the membrane fusion protein (MFP) (TC 8.A.1) family.</text>
</comment>
<dbReference type="Pfam" id="PF25975">
    <property type="entry name" value="CzcB_C"/>
    <property type="match status" value="1"/>
</dbReference>
<dbReference type="Gene3D" id="2.40.420.20">
    <property type="match status" value="1"/>
</dbReference>
<keyword evidence="2" id="KW-0813">Transport</keyword>
<dbReference type="Pfam" id="PF25954">
    <property type="entry name" value="Beta-barrel_RND_2"/>
    <property type="match status" value="1"/>
</dbReference>
<feature type="domain" description="CusB-like three alpha-helical bundle" evidence="4">
    <location>
        <begin position="167"/>
        <end position="215"/>
    </location>
</feature>
<dbReference type="InterPro" id="IPR058790">
    <property type="entry name" value="BSH_CusB"/>
</dbReference>
<dbReference type="Gene3D" id="2.40.50.320">
    <property type="entry name" value="Copper binding periplasmic protein CusF"/>
    <property type="match status" value="1"/>
</dbReference>
<evidence type="ECO:0000259" key="3">
    <source>
        <dbReference type="Pfam" id="PF19335"/>
    </source>
</evidence>
<dbReference type="Gene3D" id="6.10.140.730">
    <property type="match status" value="1"/>
</dbReference>
<feature type="domain" description="CusB-like beta-barrel" evidence="6">
    <location>
        <begin position="252"/>
        <end position="329"/>
    </location>
</feature>
<dbReference type="Gene3D" id="2.40.30.170">
    <property type="match status" value="1"/>
</dbReference>
<dbReference type="RefSeq" id="WP_243921561.1">
    <property type="nucleotide sequence ID" value="NZ_JALHLG010000016.1"/>
</dbReference>
<dbReference type="InterPro" id="IPR021647">
    <property type="entry name" value="CusF_Ec"/>
</dbReference>
<dbReference type="EMBL" id="JALHLG010000016">
    <property type="protein sequence ID" value="MCJ2187660.1"/>
    <property type="molecule type" value="Genomic_DNA"/>
</dbReference>
<evidence type="ECO:0000256" key="2">
    <source>
        <dbReference type="ARBA" id="ARBA00022448"/>
    </source>
</evidence>
<dbReference type="InterPro" id="IPR058649">
    <property type="entry name" value="CzcB_C"/>
</dbReference>
<feature type="domain" description="CusB-like barrel-sandwich hybrid" evidence="5">
    <location>
        <begin position="131"/>
        <end position="248"/>
    </location>
</feature>
<comment type="caution">
    <text evidence="8">The sequence shown here is derived from an EMBL/GenBank/DDBJ whole genome shotgun (WGS) entry which is preliminary data.</text>
</comment>
<feature type="domain" description="CzcB-like C-terminal circularly permuted SH3-like" evidence="7">
    <location>
        <begin position="335"/>
        <end position="394"/>
    </location>
</feature>
<gene>
    <name evidence="8" type="ORF">MTR66_12640</name>
</gene>
<evidence type="ECO:0000313" key="9">
    <source>
        <dbReference type="Proteomes" id="UP001202281"/>
    </source>
</evidence>
<accession>A0ABT0BRH5</accession>
<name>A0ABT0BRH5_9SPHN</name>
<evidence type="ECO:0000259" key="5">
    <source>
        <dbReference type="Pfam" id="PF25919"/>
    </source>
</evidence>
<dbReference type="InterPro" id="IPR051909">
    <property type="entry name" value="MFP_Cation_Efflux"/>
</dbReference>
<dbReference type="Proteomes" id="UP001202281">
    <property type="component" value="Unassembled WGS sequence"/>
</dbReference>
<reference evidence="8 9" key="1">
    <citation type="submission" date="2022-04" db="EMBL/GenBank/DDBJ databases">
        <title>Identification of a novel bacterium isolated from mangrove sediments.</title>
        <authorList>
            <person name="Pan X."/>
        </authorList>
    </citation>
    <scope>NUCLEOTIDE SEQUENCE [LARGE SCALE GENOMIC DNA]</scope>
    <source>
        <strain evidence="8 9">B2638</strain>
    </source>
</reference>